<protein>
    <submittedName>
        <fullName evidence="1">Uncharacterized protein</fullName>
    </submittedName>
</protein>
<organism evidence="1 2">
    <name type="scientific">Protea cynaroides</name>
    <dbReference type="NCBI Taxonomy" id="273540"/>
    <lineage>
        <taxon>Eukaryota</taxon>
        <taxon>Viridiplantae</taxon>
        <taxon>Streptophyta</taxon>
        <taxon>Embryophyta</taxon>
        <taxon>Tracheophyta</taxon>
        <taxon>Spermatophyta</taxon>
        <taxon>Magnoliopsida</taxon>
        <taxon>Proteales</taxon>
        <taxon>Proteaceae</taxon>
        <taxon>Protea</taxon>
    </lineage>
</organism>
<dbReference type="OrthoDB" id="2018540at2759"/>
<dbReference type="PANTHER" id="PTHR37904">
    <property type="entry name" value="OS10G0566900 PROTEIN"/>
    <property type="match status" value="1"/>
</dbReference>
<comment type="caution">
    <text evidence="1">The sequence shown here is derived from an EMBL/GenBank/DDBJ whole genome shotgun (WGS) entry which is preliminary data.</text>
</comment>
<dbReference type="Proteomes" id="UP001141806">
    <property type="component" value="Unassembled WGS sequence"/>
</dbReference>
<proteinExistence type="predicted"/>
<dbReference type="AlphaFoldDB" id="A0A9Q0H7D3"/>
<reference evidence="1" key="1">
    <citation type="journal article" date="2023" name="Plant J.">
        <title>The genome of the king protea, Protea cynaroides.</title>
        <authorList>
            <person name="Chang J."/>
            <person name="Duong T.A."/>
            <person name="Schoeman C."/>
            <person name="Ma X."/>
            <person name="Roodt D."/>
            <person name="Barker N."/>
            <person name="Li Z."/>
            <person name="Van de Peer Y."/>
            <person name="Mizrachi E."/>
        </authorList>
    </citation>
    <scope>NUCLEOTIDE SEQUENCE</scope>
    <source>
        <tissue evidence="1">Young leaves</tissue>
    </source>
</reference>
<gene>
    <name evidence="1" type="ORF">NE237_020838</name>
</gene>
<sequence length="242" mass="27352">MMPTFEGVEHRSSNLDSGGELVLLSLRLLLNLLGILTASSRRQPAPGMEMVVKKYQQKFKKVRDEMSRWDKLQSRLLSQFRNASAIIERLKVLQEPKNYGQLICVNGIREAILGKQMESLQTILISMKKTLEEFHGVVISLEKILRDGRQQLKGGSMSPSTNQMQLRIGIRPSLADCLEGLRLIHEMYHSEYQVKASIVSALALKLSASDLGVLHQLLVDQPNIPKEEVQFIFDIILAEEIC</sequence>
<keyword evidence="2" id="KW-1185">Reference proteome</keyword>
<evidence type="ECO:0000313" key="1">
    <source>
        <dbReference type="EMBL" id="KAJ4960928.1"/>
    </source>
</evidence>
<dbReference type="InterPro" id="IPR029159">
    <property type="entry name" value="CA109-like"/>
</dbReference>
<dbReference type="InterPro" id="IPR038985">
    <property type="entry name" value="OPRN-like"/>
</dbReference>
<evidence type="ECO:0000313" key="2">
    <source>
        <dbReference type="Proteomes" id="UP001141806"/>
    </source>
</evidence>
<dbReference type="PANTHER" id="PTHR37904:SF2">
    <property type="entry name" value="OS10G0566900 PROTEIN"/>
    <property type="match status" value="1"/>
</dbReference>
<dbReference type="Pfam" id="PF15011">
    <property type="entry name" value="CA109-like"/>
    <property type="match status" value="1"/>
</dbReference>
<name>A0A9Q0H7D3_9MAGN</name>
<dbReference type="EMBL" id="JAMYWD010000009">
    <property type="protein sequence ID" value="KAJ4960928.1"/>
    <property type="molecule type" value="Genomic_DNA"/>
</dbReference>
<accession>A0A9Q0H7D3</accession>